<feature type="chain" id="PRO_5040443248" description="Beta-xylanase" evidence="11">
    <location>
        <begin position="21"/>
        <end position="318"/>
    </location>
</feature>
<dbReference type="SMART" id="SM00633">
    <property type="entry name" value="Glyco_10"/>
    <property type="match status" value="1"/>
</dbReference>
<keyword evidence="7 10" id="KW-0378">Hydrolase</keyword>
<evidence type="ECO:0000256" key="11">
    <source>
        <dbReference type="SAM" id="SignalP"/>
    </source>
</evidence>
<evidence type="ECO:0000256" key="3">
    <source>
        <dbReference type="ARBA" id="ARBA00004851"/>
    </source>
</evidence>
<keyword evidence="8 10" id="KW-0119">Carbohydrate metabolism</keyword>
<keyword evidence="6" id="KW-0858">Xylan degradation</keyword>
<dbReference type="Gene3D" id="3.20.20.80">
    <property type="entry name" value="Glycosidases"/>
    <property type="match status" value="2"/>
</dbReference>
<dbReference type="EC" id="3.2.1.8" evidence="10"/>
<feature type="domain" description="GH10" evidence="12">
    <location>
        <begin position="19"/>
        <end position="309"/>
    </location>
</feature>
<accession>A0A9P8CT95</accession>
<evidence type="ECO:0000313" key="14">
    <source>
        <dbReference type="Proteomes" id="UP000887229"/>
    </source>
</evidence>
<keyword evidence="11" id="KW-0732">Signal</keyword>
<feature type="signal peptide" evidence="11">
    <location>
        <begin position="1"/>
        <end position="20"/>
    </location>
</feature>
<dbReference type="EMBL" id="MU251247">
    <property type="protein sequence ID" value="KAG9256591.1"/>
    <property type="molecule type" value="Genomic_DNA"/>
</dbReference>
<evidence type="ECO:0000256" key="10">
    <source>
        <dbReference type="RuleBase" id="RU361174"/>
    </source>
</evidence>
<comment type="pathway">
    <text evidence="3">Glycan degradation; xylan degradation.</text>
</comment>
<evidence type="ECO:0000256" key="4">
    <source>
        <dbReference type="ARBA" id="ARBA00007495"/>
    </source>
</evidence>
<reference evidence="13" key="1">
    <citation type="journal article" date="2021" name="IMA Fungus">
        <title>Genomic characterization of three marine fungi, including Emericellopsis atlantica sp. nov. with signatures of a generalist lifestyle and marine biomass degradation.</title>
        <authorList>
            <person name="Hagestad O.C."/>
            <person name="Hou L."/>
            <person name="Andersen J.H."/>
            <person name="Hansen E.H."/>
            <person name="Altermark B."/>
            <person name="Li C."/>
            <person name="Kuhnert E."/>
            <person name="Cox R.J."/>
            <person name="Crous P.W."/>
            <person name="Spatafora J.W."/>
            <person name="Lail K."/>
            <person name="Amirebrahimi M."/>
            <person name="Lipzen A."/>
            <person name="Pangilinan J."/>
            <person name="Andreopoulos W."/>
            <person name="Hayes R.D."/>
            <person name="Ng V."/>
            <person name="Grigoriev I.V."/>
            <person name="Jackson S.A."/>
            <person name="Sutton T.D.S."/>
            <person name="Dobson A.D.W."/>
            <person name="Rama T."/>
        </authorList>
    </citation>
    <scope>NUCLEOTIDE SEQUENCE</scope>
    <source>
        <strain evidence="13">TS7</strain>
    </source>
</reference>
<organism evidence="13 14">
    <name type="scientific">Emericellopsis atlantica</name>
    <dbReference type="NCBI Taxonomy" id="2614577"/>
    <lineage>
        <taxon>Eukaryota</taxon>
        <taxon>Fungi</taxon>
        <taxon>Dikarya</taxon>
        <taxon>Ascomycota</taxon>
        <taxon>Pezizomycotina</taxon>
        <taxon>Sordariomycetes</taxon>
        <taxon>Hypocreomycetidae</taxon>
        <taxon>Hypocreales</taxon>
        <taxon>Bionectriaceae</taxon>
        <taxon>Emericellopsis</taxon>
    </lineage>
</organism>
<name>A0A9P8CT95_9HYPO</name>
<dbReference type="GO" id="GO:0031176">
    <property type="term" value="F:endo-1,4-beta-xylanase activity"/>
    <property type="evidence" value="ECO:0007669"/>
    <property type="project" value="UniProtKB-EC"/>
</dbReference>
<evidence type="ECO:0000256" key="6">
    <source>
        <dbReference type="ARBA" id="ARBA00022651"/>
    </source>
</evidence>
<dbReference type="Proteomes" id="UP000887229">
    <property type="component" value="Unassembled WGS sequence"/>
</dbReference>
<dbReference type="InterPro" id="IPR017853">
    <property type="entry name" value="GH"/>
</dbReference>
<evidence type="ECO:0000256" key="9">
    <source>
        <dbReference type="ARBA" id="ARBA00023326"/>
    </source>
</evidence>
<evidence type="ECO:0000313" key="13">
    <source>
        <dbReference type="EMBL" id="KAG9256591.1"/>
    </source>
</evidence>
<sequence length="318" mass="34462">MHTRSLLAILATAGPAVVEAQLNSLARAAGLEYFGTALGEGQTGDSQYMSIASDTDEFGQLTPENGQKWDSVEPNQGQFNYDNGDIVPNVAARNGQILRCHTLTWHSQLPSWVSSRSWSREELQSVIEVHIANVVGHYKGKCYHWDVVNEAADDSGGWRSSVFYNTLGTDFLPISFNAAKAADPDAGLWYNDYNLEMRGHLIVGTTPTREQLADTLRRFTALGVDVAYTELDIRHESMPPSDQALATQGDDYANVVGSCLDVGGCVGVTVWGYTDKYSWIPGTFPGTGAALLWDENFNKKPAYTSVSSVLAAAATAAP</sequence>
<keyword evidence="10" id="KW-0326">Glycosidase</keyword>
<dbReference type="RefSeq" id="XP_046120515.1">
    <property type="nucleotide sequence ID" value="XM_046264738.1"/>
</dbReference>
<dbReference type="OrthoDB" id="3055998at2759"/>
<keyword evidence="9 10" id="KW-0624">Polysaccharide degradation</keyword>
<evidence type="ECO:0000256" key="5">
    <source>
        <dbReference type="ARBA" id="ARBA00022525"/>
    </source>
</evidence>
<protein>
    <recommendedName>
        <fullName evidence="10">Beta-xylanase</fullName>
        <ecNumber evidence="10">3.2.1.8</ecNumber>
    </recommendedName>
</protein>
<dbReference type="PROSITE" id="PS51760">
    <property type="entry name" value="GH10_2"/>
    <property type="match status" value="1"/>
</dbReference>
<dbReference type="PANTHER" id="PTHR31490:SF35">
    <property type="entry name" value="ENDO-1,4-BETA-XYLANASE"/>
    <property type="match status" value="1"/>
</dbReference>
<comment type="catalytic activity">
    <reaction evidence="1 10">
        <text>Endohydrolysis of (1-&gt;4)-beta-D-xylosidic linkages in xylans.</text>
        <dbReference type="EC" id="3.2.1.8"/>
    </reaction>
</comment>
<proteinExistence type="inferred from homology"/>
<evidence type="ECO:0000256" key="7">
    <source>
        <dbReference type="ARBA" id="ARBA00022801"/>
    </source>
</evidence>
<dbReference type="Pfam" id="PF00331">
    <property type="entry name" value="Glyco_hydro_10"/>
    <property type="match status" value="2"/>
</dbReference>
<dbReference type="GO" id="GO:0045493">
    <property type="term" value="P:xylan catabolic process"/>
    <property type="evidence" value="ECO:0007669"/>
    <property type="project" value="UniProtKB-KW"/>
</dbReference>
<comment type="caution">
    <text evidence="13">The sequence shown here is derived from an EMBL/GenBank/DDBJ whole genome shotgun (WGS) entry which is preliminary data.</text>
</comment>
<comment type="similarity">
    <text evidence="4 10">Belongs to the glycosyl hydrolase 10 (cellulase F) family.</text>
</comment>
<dbReference type="GO" id="GO:0005576">
    <property type="term" value="C:extracellular region"/>
    <property type="evidence" value="ECO:0007669"/>
    <property type="project" value="UniProtKB-SubCell"/>
</dbReference>
<dbReference type="SUPFAM" id="SSF51445">
    <property type="entry name" value="(Trans)glycosidases"/>
    <property type="match status" value="1"/>
</dbReference>
<evidence type="ECO:0000256" key="2">
    <source>
        <dbReference type="ARBA" id="ARBA00004613"/>
    </source>
</evidence>
<evidence type="ECO:0000256" key="8">
    <source>
        <dbReference type="ARBA" id="ARBA00023277"/>
    </source>
</evidence>
<dbReference type="PRINTS" id="PR00134">
    <property type="entry name" value="GLHYDRLASE10"/>
</dbReference>
<evidence type="ECO:0000256" key="1">
    <source>
        <dbReference type="ARBA" id="ARBA00000681"/>
    </source>
</evidence>
<dbReference type="AlphaFoldDB" id="A0A9P8CT95"/>
<keyword evidence="5" id="KW-0964">Secreted</keyword>
<dbReference type="PANTHER" id="PTHR31490">
    <property type="entry name" value="GLYCOSYL HYDROLASE"/>
    <property type="match status" value="1"/>
</dbReference>
<dbReference type="InterPro" id="IPR044846">
    <property type="entry name" value="GH10"/>
</dbReference>
<comment type="subcellular location">
    <subcellularLocation>
        <location evidence="2">Secreted</location>
    </subcellularLocation>
</comment>
<evidence type="ECO:0000259" key="12">
    <source>
        <dbReference type="PROSITE" id="PS51760"/>
    </source>
</evidence>
<dbReference type="GeneID" id="70295641"/>
<gene>
    <name evidence="13" type="ORF">F5Z01DRAFT_671849</name>
</gene>
<dbReference type="InterPro" id="IPR001000">
    <property type="entry name" value="GH10_dom"/>
</dbReference>
<keyword evidence="14" id="KW-1185">Reference proteome</keyword>